<evidence type="ECO:0000313" key="5">
    <source>
        <dbReference type="Proteomes" id="UP000215459"/>
    </source>
</evidence>
<dbReference type="Pfam" id="PF00480">
    <property type="entry name" value="ROK"/>
    <property type="match status" value="1"/>
</dbReference>
<dbReference type="Pfam" id="PF13412">
    <property type="entry name" value="HTH_24"/>
    <property type="match status" value="1"/>
</dbReference>
<reference evidence="4 5" key="1">
    <citation type="submission" date="2017-07" db="EMBL/GenBank/DDBJ databases">
        <title>The genome sequence of Paludifilum halophilum highlights mechanisms for microbial adaptation to high salt environemnts.</title>
        <authorList>
            <person name="Belbahri L."/>
        </authorList>
    </citation>
    <scope>NUCLEOTIDE SEQUENCE [LARGE SCALE GENOMIC DNA]</scope>
    <source>
        <strain evidence="4 5">DSM 102817</strain>
    </source>
</reference>
<dbReference type="PANTHER" id="PTHR18964">
    <property type="entry name" value="ROK (REPRESSOR, ORF, KINASE) FAMILY"/>
    <property type="match status" value="1"/>
</dbReference>
<dbReference type="GO" id="GO:0016301">
    <property type="term" value="F:kinase activity"/>
    <property type="evidence" value="ECO:0007669"/>
    <property type="project" value="UniProtKB-KW"/>
</dbReference>
<dbReference type="Gene3D" id="1.10.10.10">
    <property type="entry name" value="Winged helix-like DNA-binding domain superfamily/Winged helix DNA-binding domain"/>
    <property type="match status" value="1"/>
</dbReference>
<dbReference type="GO" id="GO:0042732">
    <property type="term" value="P:D-xylose metabolic process"/>
    <property type="evidence" value="ECO:0007669"/>
    <property type="project" value="UniProtKB-KW"/>
</dbReference>
<dbReference type="SUPFAM" id="SSF46785">
    <property type="entry name" value="Winged helix' DNA-binding domain"/>
    <property type="match status" value="1"/>
</dbReference>
<dbReference type="OrthoDB" id="9796533at2"/>
<keyword evidence="4" id="KW-0418">Kinase</keyword>
<accession>A0A235B308</accession>
<evidence type="ECO:0000313" key="4">
    <source>
        <dbReference type="EMBL" id="OYD06696.1"/>
    </source>
</evidence>
<evidence type="ECO:0000256" key="3">
    <source>
        <dbReference type="ARBA" id="ARBA00022629"/>
    </source>
</evidence>
<organism evidence="4 5">
    <name type="scientific">Paludifilum halophilum</name>
    <dbReference type="NCBI Taxonomy" id="1642702"/>
    <lineage>
        <taxon>Bacteria</taxon>
        <taxon>Bacillati</taxon>
        <taxon>Bacillota</taxon>
        <taxon>Bacilli</taxon>
        <taxon>Bacillales</taxon>
        <taxon>Thermoactinomycetaceae</taxon>
        <taxon>Paludifilum</taxon>
    </lineage>
</organism>
<dbReference type="InterPro" id="IPR036388">
    <property type="entry name" value="WH-like_DNA-bd_sf"/>
</dbReference>
<dbReference type="Gene3D" id="3.30.420.40">
    <property type="match status" value="2"/>
</dbReference>
<evidence type="ECO:0000256" key="2">
    <source>
        <dbReference type="ARBA" id="ARBA00006479"/>
    </source>
</evidence>
<dbReference type="EMBL" id="NOWF01000010">
    <property type="protein sequence ID" value="OYD06696.1"/>
    <property type="molecule type" value="Genomic_DNA"/>
</dbReference>
<keyword evidence="5" id="KW-1185">Reference proteome</keyword>
<dbReference type="Proteomes" id="UP000215459">
    <property type="component" value="Unassembled WGS sequence"/>
</dbReference>
<keyword evidence="3" id="KW-0119">Carbohydrate metabolism</keyword>
<name>A0A235B308_9BACL</name>
<dbReference type="PANTHER" id="PTHR18964:SF149">
    <property type="entry name" value="BIFUNCTIONAL UDP-N-ACETYLGLUCOSAMINE 2-EPIMERASE_N-ACETYLMANNOSAMINE KINASE"/>
    <property type="match status" value="1"/>
</dbReference>
<evidence type="ECO:0000256" key="1">
    <source>
        <dbReference type="ARBA" id="ARBA00002486"/>
    </source>
</evidence>
<dbReference type="InterPro" id="IPR043129">
    <property type="entry name" value="ATPase_NBD"/>
</dbReference>
<keyword evidence="4" id="KW-0808">Transferase</keyword>
<comment type="caution">
    <text evidence="4">The sequence shown here is derived from an EMBL/GenBank/DDBJ whole genome shotgun (WGS) entry which is preliminary data.</text>
</comment>
<gene>
    <name evidence="4" type="ORF">CHM34_15380</name>
</gene>
<comment type="similarity">
    <text evidence="2">Belongs to the ROK (NagC/XylR) family.</text>
</comment>
<dbReference type="SUPFAM" id="SSF53067">
    <property type="entry name" value="Actin-like ATPase domain"/>
    <property type="match status" value="1"/>
</dbReference>
<protein>
    <submittedName>
        <fullName evidence="4">Sugar kinase</fullName>
    </submittedName>
</protein>
<dbReference type="RefSeq" id="WP_094265505.1">
    <property type="nucleotide sequence ID" value="NZ_NOWF01000010.1"/>
</dbReference>
<dbReference type="InterPro" id="IPR036390">
    <property type="entry name" value="WH_DNA-bd_sf"/>
</dbReference>
<comment type="function">
    <text evidence="1">Transcriptional repressor of xylose-utilizing enzymes.</text>
</comment>
<dbReference type="AlphaFoldDB" id="A0A235B308"/>
<sequence>MKSSMLTGNIRWMKSMNKSLILNAIRLHGPISRAEISKITHLTPPTVTNIVAELLETEIVVESDLGESTGGRKPILLEINVSVFGMVGVSAGVKRIKAVSANLDGKVRETVQLSVPPNASADQYLSILKKAVRQVVDLIQEAGVPLLGIGVGMHGLVNPDRGHFLFAPNLRLKNLPIRTALEEDFEVPVEVENEVRALAMGERWFGKGCRVKDFICVHVGTRVGAAVVLDGQLVHGPSFAAGEIGHTTVDIGGPLCSCGNFGCLETFTSVPSMVRRIQEKLEEGTKSVLQGRLSGKGEPSAGAKIVEAAEEGDTLAKDILAETGRYLGISLANLVNLLNPSTIIISGEVIRARGWMLDPLRREVKRRALSTPSGDVTIVPSELGEHAEEIGALTLVLKRLFEPRA</sequence>
<dbReference type="CDD" id="cd24076">
    <property type="entry name" value="ASKHA_ATPase_ROK_BsXylR-like"/>
    <property type="match status" value="1"/>
</dbReference>
<keyword evidence="3" id="KW-0859">Xylose metabolism</keyword>
<proteinExistence type="inferred from homology"/>
<dbReference type="InterPro" id="IPR000600">
    <property type="entry name" value="ROK"/>
</dbReference>